<sequence>MQLLRIPYHLTGGTMFLERQEVKDTLAWLRLLVNPDDDTAFMRAVQSPKRDVGAGTLAKLAELAQEKDMPMAQAAEAIGALQQLPPHPAGHLR</sequence>
<feature type="domain" description="UvrD-like helicase C-terminal" evidence="5">
    <location>
        <begin position="1"/>
        <end position="93"/>
    </location>
</feature>
<dbReference type="EMBL" id="JAANIU010012137">
    <property type="protein sequence ID" value="KAG1530625.1"/>
    <property type="molecule type" value="Genomic_DNA"/>
</dbReference>
<protein>
    <recommendedName>
        <fullName evidence="5">UvrD-like helicase C-terminal domain-containing protein</fullName>
    </recommendedName>
</protein>
<evidence type="ECO:0000313" key="6">
    <source>
        <dbReference type="EMBL" id="KAG1530625.1"/>
    </source>
</evidence>
<evidence type="ECO:0000256" key="3">
    <source>
        <dbReference type="ARBA" id="ARBA00022806"/>
    </source>
</evidence>
<comment type="caution">
    <text evidence="6">The sequence shown here is derived from an EMBL/GenBank/DDBJ whole genome shotgun (WGS) entry which is preliminary data.</text>
</comment>
<dbReference type="Pfam" id="PF13361">
    <property type="entry name" value="UvrD_C"/>
    <property type="match status" value="1"/>
</dbReference>
<dbReference type="GO" id="GO:0005524">
    <property type="term" value="F:ATP binding"/>
    <property type="evidence" value="ECO:0007669"/>
    <property type="project" value="UniProtKB-KW"/>
</dbReference>
<dbReference type="Proteomes" id="UP000740926">
    <property type="component" value="Unassembled WGS sequence"/>
</dbReference>
<evidence type="ECO:0000256" key="1">
    <source>
        <dbReference type="ARBA" id="ARBA00022741"/>
    </source>
</evidence>
<keyword evidence="3" id="KW-0347">Helicase</keyword>
<dbReference type="InterPro" id="IPR027417">
    <property type="entry name" value="P-loop_NTPase"/>
</dbReference>
<accession>A0A9P6XQP5</accession>
<keyword evidence="1" id="KW-0547">Nucleotide-binding</keyword>
<reference evidence="6 7" key="1">
    <citation type="journal article" date="2020" name="Microb. Genom.">
        <title>Genetic diversity of clinical and environmental Mucorales isolates obtained from an investigation of mucormycosis cases among solid organ transplant recipients.</title>
        <authorList>
            <person name="Nguyen M.H."/>
            <person name="Kaul D."/>
            <person name="Muto C."/>
            <person name="Cheng S.J."/>
            <person name="Richter R.A."/>
            <person name="Bruno V.M."/>
            <person name="Liu G."/>
            <person name="Beyhan S."/>
            <person name="Sundermann A.J."/>
            <person name="Mounaud S."/>
            <person name="Pasculle A.W."/>
            <person name="Nierman W.C."/>
            <person name="Driscoll E."/>
            <person name="Cumbie R."/>
            <person name="Clancy C.J."/>
            <person name="Dupont C.L."/>
        </authorList>
    </citation>
    <scope>NUCLEOTIDE SEQUENCE [LARGE SCALE GENOMIC DNA]</scope>
    <source>
        <strain evidence="6 7">GL24</strain>
    </source>
</reference>
<dbReference type="GO" id="GO:0004386">
    <property type="term" value="F:helicase activity"/>
    <property type="evidence" value="ECO:0007669"/>
    <property type="project" value="UniProtKB-KW"/>
</dbReference>
<keyword evidence="2" id="KW-0378">Hydrolase</keyword>
<proteinExistence type="predicted"/>
<keyword evidence="7" id="KW-1185">Reference proteome</keyword>
<organism evidence="6 7">
    <name type="scientific">Rhizopus delemar</name>
    <dbReference type="NCBI Taxonomy" id="936053"/>
    <lineage>
        <taxon>Eukaryota</taxon>
        <taxon>Fungi</taxon>
        <taxon>Fungi incertae sedis</taxon>
        <taxon>Mucoromycota</taxon>
        <taxon>Mucoromycotina</taxon>
        <taxon>Mucoromycetes</taxon>
        <taxon>Mucorales</taxon>
        <taxon>Mucorineae</taxon>
        <taxon>Rhizopodaceae</taxon>
        <taxon>Rhizopus</taxon>
    </lineage>
</organism>
<keyword evidence="4" id="KW-0067">ATP-binding</keyword>
<dbReference type="GO" id="GO:0016787">
    <property type="term" value="F:hydrolase activity"/>
    <property type="evidence" value="ECO:0007669"/>
    <property type="project" value="UniProtKB-KW"/>
</dbReference>
<dbReference type="AlphaFoldDB" id="A0A9P6XQP5"/>
<evidence type="ECO:0000259" key="5">
    <source>
        <dbReference type="PROSITE" id="PS51217"/>
    </source>
</evidence>
<gene>
    <name evidence="6" type="ORF">G6F50_017192</name>
</gene>
<evidence type="ECO:0000256" key="4">
    <source>
        <dbReference type="ARBA" id="ARBA00022840"/>
    </source>
</evidence>
<evidence type="ECO:0000313" key="7">
    <source>
        <dbReference type="Proteomes" id="UP000740926"/>
    </source>
</evidence>
<dbReference type="SUPFAM" id="SSF52540">
    <property type="entry name" value="P-loop containing nucleoside triphosphate hydrolases"/>
    <property type="match status" value="1"/>
</dbReference>
<dbReference type="InterPro" id="IPR014017">
    <property type="entry name" value="DNA_helicase_UvrD-like_C"/>
</dbReference>
<name>A0A9P6XQP5_9FUNG</name>
<dbReference type="PROSITE" id="PS51217">
    <property type="entry name" value="UVRD_HELICASE_CTER"/>
    <property type="match status" value="1"/>
</dbReference>
<evidence type="ECO:0000256" key="2">
    <source>
        <dbReference type="ARBA" id="ARBA00022801"/>
    </source>
</evidence>
<dbReference type="Gene3D" id="1.10.486.10">
    <property type="entry name" value="PCRA, domain 4"/>
    <property type="match status" value="1"/>
</dbReference>